<name>A0ACB9BCJ7_ARCLA</name>
<reference evidence="2" key="1">
    <citation type="journal article" date="2022" name="Mol. Ecol. Resour.">
        <title>The genomes of chicory, endive, great burdock and yacon provide insights into Asteraceae palaeo-polyploidization history and plant inulin production.</title>
        <authorList>
            <person name="Fan W."/>
            <person name="Wang S."/>
            <person name="Wang H."/>
            <person name="Wang A."/>
            <person name="Jiang F."/>
            <person name="Liu H."/>
            <person name="Zhao H."/>
            <person name="Xu D."/>
            <person name="Zhang Y."/>
        </authorList>
    </citation>
    <scope>NUCLEOTIDE SEQUENCE [LARGE SCALE GENOMIC DNA]</scope>
    <source>
        <strain evidence="2">cv. Niubang</strain>
    </source>
</reference>
<keyword evidence="2" id="KW-1185">Reference proteome</keyword>
<dbReference type="Proteomes" id="UP001055879">
    <property type="component" value="Linkage Group LG06"/>
</dbReference>
<sequence length="621" mass="72631">MTNFRYEDDPIEKDVRVLDWAKDLRRQPWTRDLSKQELLNEARIRVHYQVVPRPVEKRKKKKKDFLSDSEVDLEILKIKIKMLKLLKLKIAKATKKANKQVEAPKPIEINEPILDFRRFKQPTKKIVFEEESEPSDLSSDNQQFEEEEESSEQSLTSEEDNVRYLDINLYFPNRPVYSIRCLSDSGCSLMLAKKNMFPPEAWKKQSNRKIISFANQEKTYIEYKAYSVKFKVGQRFYTFDFWQYDQMSHDIIIGNPFWIQLQKTERGGSITQKEISNEVSSEWRREIEEILQDTFSDNPLALYSEDQPQCTIELLPPEKLKEKKLNVPIRCKPITANPIDTIEFKQQIKELIDLKLIRPSNSPWSFPAFMVRNHSEIKRGKARMVTEESIPYTAFSTPIGSYEWLVMPFGLATAPSIFQNKMDNVLKQHQDYSAVYIDDVIVFSNTEEEHIKHLKLVANSLQSEGIVISKKKMELGKSKIEFLDDVNHVKAIKAICMKLPALELPRGNDELIVNTDASDGFWSGVLSFKIPPSKEIKISRYCTGSWNPTESNWSIFDKELRAVKLALQKFKMFLFNDFTLFVDNLALVSFITKEPKDSHTSKQIRDKLFINQFSGFMTYRR</sequence>
<proteinExistence type="predicted"/>
<evidence type="ECO:0000313" key="1">
    <source>
        <dbReference type="EMBL" id="KAI3719803.1"/>
    </source>
</evidence>
<gene>
    <name evidence="1" type="ORF">L6452_20708</name>
</gene>
<dbReference type="EMBL" id="CM042052">
    <property type="protein sequence ID" value="KAI3719803.1"/>
    <property type="molecule type" value="Genomic_DNA"/>
</dbReference>
<evidence type="ECO:0000313" key="2">
    <source>
        <dbReference type="Proteomes" id="UP001055879"/>
    </source>
</evidence>
<comment type="caution">
    <text evidence="1">The sequence shown here is derived from an EMBL/GenBank/DDBJ whole genome shotgun (WGS) entry which is preliminary data.</text>
</comment>
<organism evidence="1 2">
    <name type="scientific">Arctium lappa</name>
    <name type="common">Greater burdock</name>
    <name type="synonym">Lappa major</name>
    <dbReference type="NCBI Taxonomy" id="4217"/>
    <lineage>
        <taxon>Eukaryota</taxon>
        <taxon>Viridiplantae</taxon>
        <taxon>Streptophyta</taxon>
        <taxon>Embryophyta</taxon>
        <taxon>Tracheophyta</taxon>
        <taxon>Spermatophyta</taxon>
        <taxon>Magnoliopsida</taxon>
        <taxon>eudicotyledons</taxon>
        <taxon>Gunneridae</taxon>
        <taxon>Pentapetalae</taxon>
        <taxon>asterids</taxon>
        <taxon>campanulids</taxon>
        <taxon>Asterales</taxon>
        <taxon>Asteraceae</taxon>
        <taxon>Carduoideae</taxon>
        <taxon>Cardueae</taxon>
        <taxon>Arctiinae</taxon>
        <taxon>Arctium</taxon>
    </lineage>
</organism>
<protein>
    <submittedName>
        <fullName evidence="1">Uncharacterized protein</fullName>
    </submittedName>
</protein>
<reference evidence="1 2" key="2">
    <citation type="journal article" date="2022" name="Mol. Ecol. Resour.">
        <title>The genomes of chicory, endive, great burdock and yacon provide insights into Asteraceae paleo-polyploidization history and plant inulin production.</title>
        <authorList>
            <person name="Fan W."/>
            <person name="Wang S."/>
            <person name="Wang H."/>
            <person name="Wang A."/>
            <person name="Jiang F."/>
            <person name="Liu H."/>
            <person name="Zhao H."/>
            <person name="Xu D."/>
            <person name="Zhang Y."/>
        </authorList>
    </citation>
    <scope>NUCLEOTIDE SEQUENCE [LARGE SCALE GENOMIC DNA]</scope>
    <source>
        <strain evidence="2">cv. Niubang</strain>
    </source>
</reference>
<accession>A0ACB9BCJ7</accession>